<keyword evidence="14" id="KW-0694">RNA-binding</keyword>
<keyword evidence="17" id="KW-1185">Reference proteome</keyword>
<dbReference type="InterPro" id="IPR006145">
    <property type="entry name" value="PsdUridine_synth_RsuA/RluA"/>
</dbReference>
<dbReference type="OrthoDB" id="9807213at2"/>
<protein>
    <recommendedName>
        <fullName evidence="8">Dual-specificity RNA pseudouridine synthase RluF</fullName>
        <ecNumber evidence="7">5.4.99.21</ecNumber>
    </recommendedName>
    <alternativeName>
        <fullName evidence="10">23S rRNA pseudouridine(2604) synthase</fullName>
    </alternativeName>
    <alternativeName>
        <fullName evidence="3">RNA pseudouridylate synthase</fullName>
    </alternativeName>
    <alternativeName>
        <fullName evidence="4">RNA-uridine isomerase</fullName>
    </alternativeName>
    <alternativeName>
        <fullName evidence="12">Ribosomal large subunit pseudouridine synthase F</fullName>
    </alternativeName>
    <alternativeName>
        <fullName evidence="11">rRNA pseudouridylate synthase F</fullName>
    </alternativeName>
    <alternativeName>
        <fullName evidence="13">rRNA-uridine isomerase F</fullName>
    </alternativeName>
    <alternativeName>
        <fullName evidence="9">tRNA(Tyr) pseudouridine(35) synthase</fullName>
    </alternativeName>
</protein>
<evidence type="ECO:0000256" key="9">
    <source>
        <dbReference type="ARBA" id="ARBA00041420"/>
    </source>
</evidence>
<evidence type="ECO:0000259" key="15">
    <source>
        <dbReference type="SMART" id="SM00363"/>
    </source>
</evidence>
<dbReference type="NCBIfam" id="TIGR00093">
    <property type="entry name" value="pseudouridine synthase"/>
    <property type="match status" value="1"/>
</dbReference>
<dbReference type="SUPFAM" id="SSF55174">
    <property type="entry name" value="Alpha-L RNA-binding motif"/>
    <property type="match status" value="1"/>
</dbReference>
<dbReference type="SUPFAM" id="SSF55120">
    <property type="entry name" value="Pseudouridine synthase"/>
    <property type="match status" value="1"/>
</dbReference>
<dbReference type="GO" id="GO:0000455">
    <property type="term" value="P:enzyme-directed rRNA pseudouridine synthesis"/>
    <property type="evidence" value="ECO:0007669"/>
    <property type="project" value="UniProtKB-ARBA"/>
</dbReference>
<dbReference type="EMBL" id="GL883080">
    <property type="protein sequence ID" value="EGF89443.1"/>
    <property type="molecule type" value="Genomic_DNA"/>
</dbReference>
<accession>F4QRS3</accession>
<dbReference type="Pfam" id="PF00849">
    <property type="entry name" value="PseudoU_synth_2"/>
    <property type="match status" value="1"/>
</dbReference>
<sequence>MSLSKTYDGAEPVRLNKWLAQSGVCSRREADTLIEEGCVAIAGETVRDAGRKILPGQTVTLDRGETLPMTVIYNKPIGIVSGQPEPGETPAVRMIRRANVFGPADVYPDQTSKLAPIGRLDKDSHGLLVLSEDGVLAKAVIGPDSELDKAYHVQVRGQIIEAKLAWLRHGLELDGRKLKPAEITQTGPQSLTFVLKEGRKRQIRRMCDMVELRVTDLYRDRIGPLQLGDLPEGQWRFMTPDEREAMIKAGTRR</sequence>
<evidence type="ECO:0000313" key="16">
    <source>
        <dbReference type="EMBL" id="EGF89443.1"/>
    </source>
</evidence>
<dbReference type="Gene3D" id="3.10.290.10">
    <property type="entry name" value="RNA-binding S4 domain"/>
    <property type="match status" value="1"/>
</dbReference>
<name>F4QRS3_9CAUL</name>
<dbReference type="eggNOG" id="COG1187">
    <property type="taxonomic scope" value="Bacteria"/>
</dbReference>
<dbReference type="InterPro" id="IPR000748">
    <property type="entry name" value="PsdUridine_synth_RsuA/RluB/E/F"/>
</dbReference>
<comment type="catalytic activity">
    <reaction evidence="5">
        <text>uridine(35) in tRNA(Tyr) = pseudouridine(35) in tRNA(Tyr)</text>
        <dbReference type="Rhea" id="RHEA:60556"/>
        <dbReference type="Rhea" id="RHEA-COMP:15607"/>
        <dbReference type="Rhea" id="RHEA-COMP:15608"/>
        <dbReference type="ChEBI" id="CHEBI:65314"/>
        <dbReference type="ChEBI" id="CHEBI:65315"/>
    </reaction>
</comment>
<evidence type="ECO:0000256" key="12">
    <source>
        <dbReference type="ARBA" id="ARBA00042890"/>
    </source>
</evidence>
<dbReference type="Gene3D" id="3.30.70.580">
    <property type="entry name" value="Pseudouridine synthase I, catalytic domain, N-terminal subdomain"/>
    <property type="match status" value="1"/>
</dbReference>
<dbReference type="Pfam" id="PF01479">
    <property type="entry name" value="S4"/>
    <property type="match status" value="1"/>
</dbReference>
<dbReference type="InterPro" id="IPR020094">
    <property type="entry name" value="TruA/RsuA/RluB/E/F_N"/>
</dbReference>
<evidence type="ECO:0000256" key="2">
    <source>
        <dbReference type="ARBA" id="ARBA00023235"/>
    </source>
</evidence>
<evidence type="ECO:0000313" key="17">
    <source>
        <dbReference type="Proteomes" id="UP000006512"/>
    </source>
</evidence>
<dbReference type="SMART" id="SM00363">
    <property type="entry name" value="S4"/>
    <property type="match status" value="1"/>
</dbReference>
<evidence type="ECO:0000256" key="6">
    <source>
        <dbReference type="ARBA" id="ARBA00036535"/>
    </source>
</evidence>
<dbReference type="EC" id="5.4.99.21" evidence="7"/>
<evidence type="ECO:0000256" key="7">
    <source>
        <dbReference type="ARBA" id="ARBA00038922"/>
    </source>
</evidence>
<dbReference type="STRING" id="715226.ABI_38570"/>
<organism evidence="16 17">
    <name type="scientific">Asticcacaulis biprosthecium C19</name>
    <dbReference type="NCBI Taxonomy" id="715226"/>
    <lineage>
        <taxon>Bacteria</taxon>
        <taxon>Pseudomonadati</taxon>
        <taxon>Pseudomonadota</taxon>
        <taxon>Alphaproteobacteria</taxon>
        <taxon>Caulobacterales</taxon>
        <taxon>Caulobacteraceae</taxon>
        <taxon>Asticcacaulis</taxon>
    </lineage>
</organism>
<evidence type="ECO:0000256" key="1">
    <source>
        <dbReference type="ARBA" id="ARBA00000073"/>
    </source>
</evidence>
<dbReference type="Gene3D" id="3.30.70.1560">
    <property type="entry name" value="Alpha-L RNA-binding motif"/>
    <property type="match status" value="1"/>
</dbReference>
<dbReference type="GO" id="GO:0003723">
    <property type="term" value="F:RNA binding"/>
    <property type="evidence" value="ECO:0007669"/>
    <property type="project" value="UniProtKB-KW"/>
</dbReference>
<dbReference type="InterPro" id="IPR002942">
    <property type="entry name" value="S4_RNA-bd"/>
</dbReference>
<gene>
    <name evidence="16" type="ORF">ABI_38570</name>
</gene>
<evidence type="ECO:0000256" key="10">
    <source>
        <dbReference type="ARBA" id="ARBA00041697"/>
    </source>
</evidence>
<evidence type="ECO:0000256" key="4">
    <source>
        <dbReference type="ARBA" id="ARBA00033164"/>
    </source>
</evidence>
<dbReference type="InterPro" id="IPR050343">
    <property type="entry name" value="RsuA_PseudoU_synthase"/>
</dbReference>
<dbReference type="AlphaFoldDB" id="F4QRS3"/>
<reference evidence="17" key="1">
    <citation type="submission" date="2011-03" db="EMBL/GenBank/DDBJ databases">
        <title>Draft genome sequence of Brevundimonas diminuta.</title>
        <authorList>
            <person name="Brown P.J.B."/>
            <person name="Buechlein A."/>
            <person name="Hemmerich C."/>
            <person name="Brun Y.V."/>
        </authorList>
    </citation>
    <scope>NUCLEOTIDE SEQUENCE [LARGE SCALE GENOMIC DNA]</scope>
    <source>
        <strain evidence="17">C19</strain>
    </source>
</reference>
<evidence type="ECO:0000256" key="5">
    <source>
        <dbReference type="ARBA" id="ARBA00036390"/>
    </source>
</evidence>
<dbReference type="HOGENOM" id="CLU_024979_1_2_5"/>
<proteinExistence type="predicted"/>
<evidence type="ECO:0000256" key="11">
    <source>
        <dbReference type="ARBA" id="ARBA00042843"/>
    </source>
</evidence>
<feature type="domain" description="RNA-binding S4" evidence="15">
    <location>
        <begin position="13"/>
        <end position="77"/>
    </location>
</feature>
<dbReference type="Proteomes" id="UP000006512">
    <property type="component" value="Unassembled WGS sequence"/>
</dbReference>
<dbReference type="PANTHER" id="PTHR47683">
    <property type="entry name" value="PSEUDOURIDINE SYNTHASE FAMILY PROTEIN-RELATED"/>
    <property type="match status" value="1"/>
</dbReference>
<dbReference type="PANTHER" id="PTHR47683:SF2">
    <property type="entry name" value="RNA-BINDING S4 DOMAIN-CONTAINING PROTEIN"/>
    <property type="match status" value="1"/>
</dbReference>
<evidence type="ECO:0000256" key="13">
    <source>
        <dbReference type="ARBA" id="ARBA00043147"/>
    </source>
</evidence>
<evidence type="ECO:0000256" key="8">
    <source>
        <dbReference type="ARBA" id="ARBA00039989"/>
    </source>
</evidence>
<keyword evidence="2" id="KW-0413">Isomerase</keyword>
<dbReference type="CDD" id="cd00165">
    <property type="entry name" value="S4"/>
    <property type="match status" value="1"/>
</dbReference>
<evidence type="ECO:0000256" key="14">
    <source>
        <dbReference type="PROSITE-ProRule" id="PRU00182"/>
    </source>
</evidence>
<dbReference type="InterPro" id="IPR042092">
    <property type="entry name" value="PsdUridine_s_RsuA/RluB/E/F_cat"/>
</dbReference>
<dbReference type="RefSeq" id="WP_006274638.1">
    <property type="nucleotide sequence ID" value="NZ_GL883080.1"/>
</dbReference>
<comment type="catalytic activity">
    <reaction evidence="1">
        <text>a uridine in RNA = a pseudouridine in RNA</text>
        <dbReference type="Rhea" id="RHEA:48348"/>
        <dbReference type="Rhea" id="RHEA-COMP:12068"/>
        <dbReference type="Rhea" id="RHEA-COMP:12069"/>
        <dbReference type="ChEBI" id="CHEBI:65314"/>
        <dbReference type="ChEBI" id="CHEBI:65315"/>
    </reaction>
</comment>
<dbReference type="InterPro" id="IPR036986">
    <property type="entry name" value="S4_RNA-bd_sf"/>
</dbReference>
<dbReference type="InterPro" id="IPR020103">
    <property type="entry name" value="PsdUridine_synth_cat_dom_sf"/>
</dbReference>
<dbReference type="GO" id="GO:0160138">
    <property type="term" value="F:23S rRNA pseudouridine(2604) synthase activity"/>
    <property type="evidence" value="ECO:0007669"/>
    <property type="project" value="UniProtKB-EC"/>
</dbReference>
<evidence type="ECO:0000256" key="3">
    <source>
        <dbReference type="ARBA" id="ARBA00031870"/>
    </source>
</evidence>
<dbReference type="PROSITE" id="PS50889">
    <property type="entry name" value="S4"/>
    <property type="match status" value="1"/>
</dbReference>
<comment type="catalytic activity">
    <reaction evidence="6">
        <text>uridine(2604) in 23S rRNA = pseudouridine(2604) in 23S rRNA</text>
        <dbReference type="Rhea" id="RHEA:38875"/>
        <dbReference type="Rhea" id="RHEA-COMP:10093"/>
        <dbReference type="Rhea" id="RHEA-COMP:10094"/>
        <dbReference type="ChEBI" id="CHEBI:65314"/>
        <dbReference type="ChEBI" id="CHEBI:65315"/>
        <dbReference type="EC" id="5.4.99.21"/>
    </reaction>
</comment>